<dbReference type="PANTHER" id="PTHR38109:SF1">
    <property type="entry name" value="PROTEIN YCGL"/>
    <property type="match status" value="1"/>
</dbReference>
<dbReference type="InterPro" id="IPR038068">
    <property type="entry name" value="YcgL-like_sf"/>
</dbReference>
<protein>
    <submittedName>
        <fullName evidence="1">Uncharacterized protein</fullName>
    </submittedName>
</protein>
<organism evidence="1 2">
    <name type="scientific">Kangiella profundi</name>
    <dbReference type="NCBI Taxonomy" id="1561924"/>
    <lineage>
        <taxon>Bacteria</taxon>
        <taxon>Pseudomonadati</taxon>
        <taxon>Pseudomonadota</taxon>
        <taxon>Gammaproteobacteria</taxon>
        <taxon>Kangiellales</taxon>
        <taxon>Kangiellaceae</taxon>
        <taxon>Kangiella</taxon>
    </lineage>
</organism>
<gene>
    <name evidence="1" type="ORF">CW740_06485</name>
</gene>
<dbReference type="Proteomes" id="UP000232693">
    <property type="component" value="Chromosome"/>
</dbReference>
<name>A0A2K9AMR5_9GAMM</name>
<dbReference type="InterPro" id="IPR027354">
    <property type="entry name" value="YcgL_dom"/>
</dbReference>
<dbReference type="Pfam" id="PF05166">
    <property type="entry name" value="YcgL"/>
    <property type="match status" value="1"/>
</dbReference>
<keyword evidence="2" id="KW-1185">Reference proteome</keyword>
<sequence>MMCSIYKSAKKPDTYLYIPYDSKFEDLPEGLIQVWGTPELVMHLDLEKRETLALCDISEVKAKLEEEGYFLQMPPSEEEIAQLIAGKK</sequence>
<dbReference type="OrthoDB" id="7062382at2"/>
<dbReference type="PROSITE" id="PS51648">
    <property type="entry name" value="YCGL"/>
    <property type="match status" value="1"/>
</dbReference>
<evidence type="ECO:0000313" key="2">
    <source>
        <dbReference type="Proteomes" id="UP000232693"/>
    </source>
</evidence>
<proteinExistence type="inferred from homology"/>
<dbReference type="SUPFAM" id="SSF160191">
    <property type="entry name" value="YcgL-like"/>
    <property type="match status" value="1"/>
</dbReference>
<dbReference type="HAMAP" id="MF_01866">
    <property type="entry name" value="UPF0745"/>
    <property type="match status" value="1"/>
</dbReference>
<dbReference type="Gene3D" id="3.10.510.20">
    <property type="entry name" value="YcgL domain"/>
    <property type="match status" value="1"/>
</dbReference>
<accession>A0A2K9AMR5</accession>
<dbReference type="AlphaFoldDB" id="A0A2K9AMR5"/>
<evidence type="ECO:0000313" key="1">
    <source>
        <dbReference type="EMBL" id="AUD78912.1"/>
    </source>
</evidence>
<dbReference type="PANTHER" id="PTHR38109">
    <property type="entry name" value="PROTEIN YCGL"/>
    <property type="match status" value="1"/>
</dbReference>
<dbReference type="RefSeq" id="WP_106646756.1">
    <property type="nucleotide sequence ID" value="NZ_BMGO01000001.1"/>
</dbReference>
<dbReference type="KEGG" id="kpd:CW740_06485"/>
<reference evidence="1 2" key="1">
    <citation type="submission" date="2017-12" db="EMBL/GenBank/DDBJ databases">
        <title>Kangiella profundi FT102 completed genome.</title>
        <authorList>
            <person name="Xu J."/>
            <person name="Wang J."/>
            <person name="Lu Y."/>
        </authorList>
    </citation>
    <scope>NUCLEOTIDE SEQUENCE [LARGE SCALE GENOMIC DNA]</scope>
    <source>
        <strain evidence="1 2">FT102</strain>
    </source>
</reference>
<dbReference type="EMBL" id="CP025120">
    <property type="protein sequence ID" value="AUD78912.1"/>
    <property type="molecule type" value="Genomic_DNA"/>
</dbReference>